<keyword evidence="7" id="KW-1185">Reference proteome</keyword>
<accession>A0A7E5WX65</accession>
<proteinExistence type="predicted"/>
<dbReference type="GeneID" id="113506112"/>
<evidence type="ECO:0000313" key="9">
    <source>
        <dbReference type="RefSeq" id="XP_026744766.1"/>
    </source>
</evidence>
<dbReference type="GO" id="GO:0005634">
    <property type="term" value="C:nucleus"/>
    <property type="evidence" value="ECO:0007669"/>
    <property type="project" value="TreeGrafter"/>
</dbReference>
<evidence type="ECO:0000256" key="4">
    <source>
        <dbReference type="ARBA" id="ARBA00023163"/>
    </source>
</evidence>
<evidence type="ECO:0000256" key="5">
    <source>
        <dbReference type="ARBA" id="ARBA00025466"/>
    </source>
</evidence>
<evidence type="ECO:0000259" key="6">
    <source>
        <dbReference type="Pfam" id="PF13873"/>
    </source>
</evidence>
<dbReference type="PANTHER" id="PTHR23098:SF16">
    <property type="entry name" value="REGULATORY PROTEIN ZESTE"/>
    <property type="match status" value="1"/>
</dbReference>
<evidence type="ECO:0000313" key="7">
    <source>
        <dbReference type="Proteomes" id="UP000322000"/>
    </source>
</evidence>
<comment type="subunit">
    <text evidence="1">Self-associates forming complexes of several hundred monomers.</text>
</comment>
<dbReference type="KEGG" id="tnl:113499701"/>
<dbReference type="Pfam" id="PF13873">
    <property type="entry name" value="Myb_DNA-bind_5"/>
    <property type="match status" value="1"/>
</dbReference>
<dbReference type="OrthoDB" id="8053018at2759"/>
<evidence type="ECO:0000256" key="3">
    <source>
        <dbReference type="ARBA" id="ARBA00023015"/>
    </source>
</evidence>
<keyword evidence="4" id="KW-0804">Transcription</keyword>
<dbReference type="RefSeq" id="XP_026736069.1">
    <property type="nucleotide sequence ID" value="XM_026880268.1"/>
</dbReference>
<name>A0A7E5WX65_TRINI</name>
<dbReference type="AlphaFoldDB" id="A0A7E5WX65"/>
<comment type="function">
    <text evidence="5">Involved in transvection phenomena (= synapsis-dependent gene expression), where the synaptic pairing of chromosomes carrying genes with which zeste interacts influences the expression of these genes. Zeste binds to DNA and stimulates transcription from a nearby promoter.</text>
</comment>
<dbReference type="Proteomes" id="UP000322000">
    <property type="component" value="Chromosome 12"/>
</dbReference>
<reference evidence="8 9" key="1">
    <citation type="submission" date="2025-04" db="UniProtKB">
        <authorList>
            <consortium name="RefSeq"/>
        </authorList>
    </citation>
    <scope>IDENTIFICATION</scope>
</reference>
<gene>
    <name evidence="9" type="primary">LOC113506112</name>
    <name evidence="8" type="synonym">LOC113499701</name>
</gene>
<evidence type="ECO:0000256" key="1">
    <source>
        <dbReference type="ARBA" id="ARBA00011764"/>
    </source>
</evidence>
<organism evidence="7 9">
    <name type="scientific">Trichoplusia ni</name>
    <name type="common">Cabbage looper</name>
    <dbReference type="NCBI Taxonomy" id="7111"/>
    <lineage>
        <taxon>Eukaryota</taxon>
        <taxon>Metazoa</taxon>
        <taxon>Ecdysozoa</taxon>
        <taxon>Arthropoda</taxon>
        <taxon>Hexapoda</taxon>
        <taxon>Insecta</taxon>
        <taxon>Pterygota</taxon>
        <taxon>Neoptera</taxon>
        <taxon>Endopterygota</taxon>
        <taxon>Lepidoptera</taxon>
        <taxon>Glossata</taxon>
        <taxon>Ditrysia</taxon>
        <taxon>Noctuoidea</taxon>
        <taxon>Noctuidae</taxon>
        <taxon>Plusiinae</taxon>
        <taxon>Trichoplusia</taxon>
    </lineage>
</organism>
<evidence type="ECO:0000256" key="2">
    <source>
        <dbReference type="ARBA" id="ARBA00016807"/>
    </source>
</evidence>
<feature type="domain" description="Myb/SANT-like DNA-binding" evidence="6">
    <location>
        <begin position="2"/>
        <end position="76"/>
    </location>
</feature>
<evidence type="ECO:0000313" key="8">
    <source>
        <dbReference type="RefSeq" id="XP_026736069.1"/>
    </source>
</evidence>
<dbReference type="InterPro" id="IPR028002">
    <property type="entry name" value="Myb_DNA-bind_5"/>
</dbReference>
<dbReference type="Proteomes" id="UP000322000">
    <property type="component" value="Chromosome 28"/>
</dbReference>
<sequence length="123" mass="13870">MRTSHPQYTIMVEFMEKHGDLSKPSGGPRGRHYVQLKWKELSDMLNSDGTGDSRTEEKWRKVWSDFKNNVKRKWAKINRSAHGTGGGPALQLTLTDLETRVMNIIGVQAATGMPIQEAGFIQV</sequence>
<dbReference type="KEGG" id="tnl:113506112"/>
<keyword evidence="3" id="KW-0805">Transcription regulation</keyword>
<dbReference type="RefSeq" id="XP_026744766.1">
    <property type="nucleotide sequence ID" value="XM_026888965.1"/>
</dbReference>
<dbReference type="PANTHER" id="PTHR23098">
    <property type="entry name" value="AGAP001331-PA-RELATED"/>
    <property type="match status" value="1"/>
</dbReference>
<protein>
    <recommendedName>
        <fullName evidence="2">Regulatory protein zeste</fullName>
    </recommendedName>
</protein>